<evidence type="ECO:0000313" key="6">
    <source>
        <dbReference type="EMBL" id="GEK88362.1"/>
    </source>
</evidence>
<dbReference type="GO" id="GO:0006950">
    <property type="term" value="P:response to stress"/>
    <property type="evidence" value="ECO:0007669"/>
    <property type="project" value="UniProtKB-ARBA"/>
</dbReference>
<keyword evidence="1 4" id="KW-0963">Cytoplasm</keyword>
<dbReference type="NCBIfam" id="NF003339">
    <property type="entry name" value="PRK04351.1"/>
    <property type="match status" value="1"/>
</dbReference>
<feature type="binding site" evidence="4">
    <location>
        <position position="67"/>
    </location>
    <ligand>
        <name>Zn(2+)</name>
        <dbReference type="ChEBI" id="CHEBI:29105"/>
    </ligand>
</feature>
<evidence type="ECO:0000256" key="4">
    <source>
        <dbReference type="HAMAP-Rule" id="MF_00745"/>
    </source>
</evidence>
<dbReference type="SMART" id="SM00731">
    <property type="entry name" value="SprT"/>
    <property type="match status" value="1"/>
</dbReference>
<dbReference type="GO" id="GO:0005737">
    <property type="term" value="C:cytoplasm"/>
    <property type="evidence" value="ECO:0007669"/>
    <property type="project" value="UniProtKB-SubCell"/>
</dbReference>
<feature type="active site" evidence="4">
    <location>
        <position position="68"/>
    </location>
</feature>
<dbReference type="EMBL" id="BJUX01000002">
    <property type="protein sequence ID" value="GEK88362.1"/>
    <property type="molecule type" value="Genomic_DNA"/>
</dbReference>
<dbReference type="GO" id="GO:0008270">
    <property type="term" value="F:zinc ion binding"/>
    <property type="evidence" value="ECO:0007669"/>
    <property type="project" value="UniProtKB-UniRule"/>
</dbReference>
<protein>
    <recommendedName>
        <fullName evidence="4">Protein SprT-like</fullName>
    </recommendedName>
</protein>
<dbReference type="AlphaFoldDB" id="A0A1H7S3Z2"/>
<dbReference type="InterPro" id="IPR006640">
    <property type="entry name" value="SprT-like_domain"/>
</dbReference>
<keyword evidence="3 4" id="KW-0862">Zinc</keyword>
<dbReference type="InterPro" id="IPR023524">
    <property type="entry name" value="Uncharacterised_SprT-like"/>
</dbReference>
<evidence type="ECO:0000256" key="2">
    <source>
        <dbReference type="ARBA" id="ARBA00022723"/>
    </source>
</evidence>
<dbReference type="Pfam" id="PF10263">
    <property type="entry name" value="SprT-like"/>
    <property type="match status" value="1"/>
</dbReference>
<evidence type="ECO:0000256" key="3">
    <source>
        <dbReference type="ARBA" id="ARBA00022833"/>
    </source>
</evidence>
<accession>A0A1H7S3Z2</accession>
<dbReference type="HAMAP" id="MF_00745">
    <property type="entry name" value="SprT_like"/>
    <property type="match status" value="1"/>
</dbReference>
<evidence type="ECO:0000259" key="5">
    <source>
        <dbReference type="SMART" id="SM00731"/>
    </source>
</evidence>
<comment type="cofactor">
    <cofactor evidence="4">
        <name>Zn(2+)</name>
        <dbReference type="ChEBI" id="CHEBI:29105"/>
    </cofactor>
    <text evidence="4">Binds 1 zinc ion.</text>
</comment>
<dbReference type="Proteomes" id="UP000198548">
    <property type="component" value="Unassembled WGS sequence"/>
</dbReference>
<sequence length="159" mass="18879">METHELQRLVEEVSLKHFKRPFRHKASFNRRLRTTGGRYHLGSHHLDFNPKVFEKAGMETFIGVIKHELCHYHLHLNGKGYQHKDRDFKNLLEEVDGLRYTPSLKEPDQPIKVWQYRCRKCGSVAQRRRRFNTAKFVCARCQGRFELLGETETKKTAVD</sequence>
<gene>
    <name evidence="6" type="ORF">APU01nite_04010</name>
    <name evidence="7" type="ORF">SAMN04488100_10674</name>
</gene>
<comment type="subcellular location">
    <subcellularLocation>
        <location evidence="4">Cytoplasm</location>
    </subcellularLocation>
</comment>
<dbReference type="OrthoDB" id="9799909at2"/>
<evidence type="ECO:0000256" key="1">
    <source>
        <dbReference type="ARBA" id="ARBA00022490"/>
    </source>
</evidence>
<evidence type="ECO:0000313" key="9">
    <source>
        <dbReference type="Proteomes" id="UP000321425"/>
    </source>
</evidence>
<feature type="binding site" evidence="4">
    <location>
        <position position="71"/>
    </location>
    <ligand>
        <name>Zn(2+)</name>
        <dbReference type="ChEBI" id="CHEBI:29105"/>
    </ligand>
</feature>
<keyword evidence="2 4" id="KW-0479">Metal-binding</keyword>
<dbReference type="RefSeq" id="WP_091487208.1">
    <property type="nucleotide sequence ID" value="NZ_BJUX01000002.1"/>
</dbReference>
<name>A0A1H7S3Z2_9LACT</name>
<reference evidence="6 9" key="2">
    <citation type="submission" date="2019-07" db="EMBL/GenBank/DDBJ databases">
        <title>Whole genome shotgun sequence of Alkalibacterium putridalgicola NBRC 103243.</title>
        <authorList>
            <person name="Hosoyama A."/>
            <person name="Uohara A."/>
            <person name="Ohji S."/>
            <person name="Ichikawa N."/>
        </authorList>
    </citation>
    <scope>NUCLEOTIDE SEQUENCE [LARGE SCALE GENOMIC DNA]</scope>
    <source>
        <strain evidence="6 9">NBRC 103243</strain>
    </source>
</reference>
<organism evidence="7 8">
    <name type="scientific">Alkalibacterium putridalgicola</name>
    <dbReference type="NCBI Taxonomy" id="426703"/>
    <lineage>
        <taxon>Bacteria</taxon>
        <taxon>Bacillati</taxon>
        <taxon>Bacillota</taxon>
        <taxon>Bacilli</taxon>
        <taxon>Lactobacillales</taxon>
        <taxon>Carnobacteriaceae</taxon>
        <taxon>Alkalibacterium</taxon>
    </lineage>
</organism>
<dbReference type="Proteomes" id="UP000321425">
    <property type="component" value="Unassembled WGS sequence"/>
</dbReference>
<comment type="similarity">
    <text evidence="4">Belongs to the SprT family.</text>
</comment>
<feature type="domain" description="SprT-like" evidence="5">
    <location>
        <begin position="4"/>
        <end position="148"/>
    </location>
</feature>
<evidence type="ECO:0000313" key="7">
    <source>
        <dbReference type="EMBL" id="SEL66237.1"/>
    </source>
</evidence>
<dbReference type="STRING" id="426703.SAMN04488100_10674"/>
<evidence type="ECO:0000313" key="8">
    <source>
        <dbReference type="Proteomes" id="UP000198548"/>
    </source>
</evidence>
<keyword evidence="9" id="KW-1185">Reference proteome</keyword>
<dbReference type="EMBL" id="FOBL01000006">
    <property type="protein sequence ID" value="SEL66237.1"/>
    <property type="molecule type" value="Genomic_DNA"/>
</dbReference>
<proteinExistence type="inferred from homology"/>
<reference evidence="7 8" key="1">
    <citation type="submission" date="2016-10" db="EMBL/GenBank/DDBJ databases">
        <authorList>
            <person name="de Groot N.N."/>
        </authorList>
    </citation>
    <scope>NUCLEOTIDE SEQUENCE [LARGE SCALE GENOMIC DNA]</scope>
    <source>
        <strain evidence="7 8">DSM 19182</strain>
    </source>
</reference>